<evidence type="ECO:0000313" key="1">
    <source>
        <dbReference type="EMBL" id="MDN4606624.1"/>
    </source>
</evidence>
<reference evidence="1" key="1">
    <citation type="submission" date="2023-03" db="EMBL/GenBank/DDBJ databases">
        <title>MT1 and MT2 Draft Genomes of Novel Species.</title>
        <authorList>
            <person name="Venkateswaran K."/>
        </authorList>
    </citation>
    <scope>NUCLEOTIDE SEQUENCE</scope>
    <source>
        <strain evidence="1">F6_3S_P_2</strain>
    </source>
</reference>
<organism evidence="1 2">
    <name type="scientific">Sporosarcina highlanderae</name>
    <dbReference type="NCBI Taxonomy" id="3035916"/>
    <lineage>
        <taxon>Bacteria</taxon>
        <taxon>Bacillati</taxon>
        <taxon>Bacillota</taxon>
        <taxon>Bacilli</taxon>
        <taxon>Bacillales</taxon>
        <taxon>Caryophanaceae</taxon>
        <taxon>Sporosarcina</taxon>
    </lineage>
</organism>
<dbReference type="InterPro" id="IPR014988">
    <property type="entry name" value="Uncharacterised_YqcI/YcgG"/>
</dbReference>
<dbReference type="PANTHER" id="PTHR40045:SF1">
    <property type="entry name" value="YQCI_YCGG FAMILY PROTEIN"/>
    <property type="match status" value="1"/>
</dbReference>
<gene>
    <name evidence="1" type="ORF">P5G49_03935</name>
</gene>
<dbReference type="Proteomes" id="UP001175097">
    <property type="component" value="Unassembled WGS sequence"/>
</dbReference>
<keyword evidence="2" id="KW-1185">Reference proteome</keyword>
<name>A0ABT8JN97_9BACL</name>
<dbReference type="PANTHER" id="PTHR40045">
    <property type="entry name" value="YCGG FAMILY PROTEIN"/>
    <property type="match status" value="1"/>
</dbReference>
<dbReference type="EMBL" id="JAROCC010000002">
    <property type="protein sequence ID" value="MDN4606624.1"/>
    <property type="molecule type" value="Genomic_DNA"/>
</dbReference>
<protein>
    <submittedName>
        <fullName evidence="1">YqcI/YcgG family protein</fullName>
    </submittedName>
</protein>
<evidence type="ECO:0000313" key="2">
    <source>
        <dbReference type="Proteomes" id="UP001175097"/>
    </source>
</evidence>
<proteinExistence type="predicted"/>
<comment type="caution">
    <text evidence="1">The sequence shown here is derived from an EMBL/GenBank/DDBJ whole genome shotgun (WGS) entry which is preliminary data.</text>
</comment>
<sequence>MRWRGKRLINEKTNTLMTKEDFAARLDLPEWLLESYRTFHETVTDKTFPCYFGMGGELKGELRYAYVTQKDWSNLPSALSAFLKLFDDPKHKRHGLFVFVEPFETESDLEAYRKQFWDILQYLHEVDEVEWPADSPRDPDHYLWDFHFGGEPIFVFGNAPAYKQRKTRDLGQSMVLGFQPRRIFEGLKGTEKGGIMSREKVRERVEVWDQLPKHPDISHYGDPTHNEWKQFFIGDDIEPIVGKCPFSHKAMKSE</sequence>
<accession>A0ABT8JN97</accession>
<dbReference type="Pfam" id="PF08892">
    <property type="entry name" value="YqcI_YcgG"/>
    <property type="match status" value="1"/>
</dbReference>